<protein>
    <submittedName>
        <fullName evidence="3">MSP domain-containing protein</fullName>
    </submittedName>
</protein>
<dbReference type="AlphaFoldDB" id="A0A183DKQ1"/>
<keyword evidence="2" id="KW-1185">Reference proteome</keyword>
<dbReference type="WBParaSite" id="GPUH_0000930301-mRNA-1">
    <property type="protein sequence ID" value="GPUH_0000930301-mRNA-1"/>
    <property type="gene ID" value="GPUH_0000930301"/>
</dbReference>
<dbReference type="Proteomes" id="UP000271098">
    <property type="component" value="Unassembled WGS sequence"/>
</dbReference>
<evidence type="ECO:0000313" key="1">
    <source>
        <dbReference type="EMBL" id="VDK70433.1"/>
    </source>
</evidence>
<accession>A0A183DKQ1</accession>
<sequence>MTVPKNSLDINLRIRIAIRVEKPPNLKRKGD</sequence>
<dbReference type="EMBL" id="UYRT01029799">
    <property type="protein sequence ID" value="VDK70433.1"/>
    <property type="molecule type" value="Genomic_DNA"/>
</dbReference>
<reference evidence="3" key="1">
    <citation type="submission" date="2016-06" db="UniProtKB">
        <authorList>
            <consortium name="WormBaseParasite"/>
        </authorList>
    </citation>
    <scope>IDENTIFICATION</scope>
</reference>
<proteinExistence type="predicted"/>
<gene>
    <name evidence="1" type="ORF">GPUH_LOCUS9291</name>
</gene>
<evidence type="ECO:0000313" key="2">
    <source>
        <dbReference type="Proteomes" id="UP000271098"/>
    </source>
</evidence>
<reference evidence="1 2" key="2">
    <citation type="submission" date="2018-11" db="EMBL/GenBank/DDBJ databases">
        <authorList>
            <consortium name="Pathogen Informatics"/>
        </authorList>
    </citation>
    <scope>NUCLEOTIDE SEQUENCE [LARGE SCALE GENOMIC DNA]</scope>
</reference>
<organism evidence="3">
    <name type="scientific">Gongylonema pulchrum</name>
    <dbReference type="NCBI Taxonomy" id="637853"/>
    <lineage>
        <taxon>Eukaryota</taxon>
        <taxon>Metazoa</taxon>
        <taxon>Ecdysozoa</taxon>
        <taxon>Nematoda</taxon>
        <taxon>Chromadorea</taxon>
        <taxon>Rhabditida</taxon>
        <taxon>Spirurina</taxon>
        <taxon>Spiruromorpha</taxon>
        <taxon>Spiruroidea</taxon>
        <taxon>Gongylonematidae</taxon>
        <taxon>Gongylonema</taxon>
    </lineage>
</organism>
<evidence type="ECO:0000313" key="3">
    <source>
        <dbReference type="WBParaSite" id="GPUH_0000930301-mRNA-1"/>
    </source>
</evidence>
<name>A0A183DKQ1_9BILA</name>